<keyword evidence="5" id="KW-0408">Iron</keyword>
<comment type="similarity">
    <text evidence="1">Belongs to the cytochrome P450 family.</text>
</comment>
<dbReference type="Pfam" id="PF00067">
    <property type="entry name" value="p450"/>
    <property type="match status" value="1"/>
</dbReference>
<proteinExistence type="inferred from homology"/>
<dbReference type="GO" id="GO:0020037">
    <property type="term" value="F:heme binding"/>
    <property type="evidence" value="ECO:0007669"/>
    <property type="project" value="InterPro"/>
</dbReference>
<protein>
    <submittedName>
        <fullName evidence="7">Uncharacterized protein</fullName>
    </submittedName>
</protein>
<evidence type="ECO:0000256" key="2">
    <source>
        <dbReference type="ARBA" id="ARBA00022617"/>
    </source>
</evidence>
<organism evidence="7 8">
    <name type="scientific">Punica granatum</name>
    <name type="common">Pomegranate</name>
    <dbReference type="NCBI Taxonomy" id="22663"/>
    <lineage>
        <taxon>Eukaryota</taxon>
        <taxon>Viridiplantae</taxon>
        <taxon>Streptophyta</taxon>
        <taxon>Embryophyta</taxon>
        <taxon>Tracheophyta</taxon>
        <taxon>Spermatophyta</taxon>
        <taxon>Magnoliopsida</taxon>
        <taxon>eudicotyledons</taxon>
        <taxon>Gunneridae</taxon>
        <taxon>Pentapetalae</taxon>
        <taxon>rosids</taxon>
        <taxon>malvids</taxon>
        <taxon>Myrtales</taxon>
        <taxon>Lythraceae</taxon>
        <taxon>Punica</taxon>
    </lineage>
</organism>
<accession>A0A2I0IX93</accession>
<evidence type="ECO:0000256" key="4">
    <source>
        <dbReference type="ARBA" id="ARBA00023002"/>
    </source>
</evidence>
<dbReference type="STRING" id="22663.A0A2I0IX93"/>
<dbReference type="InterPro" id="IPR036396">
    <property type="entry name" value="Cyt_P450_sf"/>
</dbReference>
<dbReference type="GO" id="GO:0004497">
    <property type="term" value="F:monooxygenase activity"/>
    <property type="evidence" value="ECO:0007669"/>
    <property type="project" value="UniProtKB-KW"/>
</dbReference>
<evidence type="ECO:0000256" key="3">
    <source>
        <dbReference type="ARBA" id="ARBA00022723"/>
    </source>
</evidence>
<dbReference type="Gene3D" id="1.10.630.10">
    <property type="entry name" value="Cytochrome P450"/>
    <property type="match status" value="1"/>
</dbReference>
<dbReference type="SUPFAM" id="SSF48264">
    <property type="entry name" value="Cytochrome P450"/>
    <property type="match status" value="1"/>
</dbReference>
<evidence type="ECO:0000256" key="6">
    <source>
        <dbReference type="ARBA" id="ARBA00023033"/>
    </source>
</evidence>
<sequence length="105" mass="11965">MKKEEKRLPNQGPELTHETLAALADEHGPIFRIRIGIHTVVVISSRDIAKECFTAHDVAVSSRPKLASGKHLCYNSANFTFALYGVYRREMRKITMLQLLSDRRL</sequence>
<evidence type="ECO:0000313" key="7">
    <source>
        <dbReference type="EMBL" id="PKI48659.1"/>
    </source>
</evidence>
<dbReference type="EMBL" id="PGOL01002357">
    <property type="protein sequence ID" value="PKI48659.1"/>
    <property type="molecule type" value="Genomic_DNA"/>
</dbReference>
<keyword evidence="4" id="KW-0560">Oxidoreductase</keyword>
<evidence type="ECO:0000256" key="5">
    <source>
        <dbReference type="ARBA" id="ARBA00023004"/>
    </source>
</evidence>
<dbReference type="AlphaFoldDB" id="A0A2I0IX93"/>
<gene>
    <name evidence="7" type="ORF">CRG98_030946</name>
</gene>
<dbReference type="PANTHER" id="PTHR47947">
    <property type="entry name" value="CYTOCHROME P450 82C3-RELATED"/>
    <property type="match status" value="1"/>
</dbReference>
<keyword evidence="8" id="KW-1185">Reference proteome</keyword>
<keyword evidence="2" id="KW-0349">Heme</keyword>
<reference evidence="7 8" key="1">
    <citation type="submission" date="2017-11" db="EMBL/GenBank/DDBJ databases">
        <title>De-novo sequencing of pomegranate (Punica granatum L.) genome.</title>
        <authorList>
            <person name="Akparov Z."/>
            <person name="Amiraslanov A."/>
            <person name="Hajiyeva S."/>
            <person name="Abbasov M."/>
            <person name="Kaur K."/>
            <person name="Hamwieh A."/>
            <person name="Solovyev V."/>
            <person name="Salamov A."/>
            <person name="Braich B."/>
            <person name="Kosarev P."/>
            <person name="Mahmoud A."/>
            <person name="Hajiyev E."/>
            <person name="Babayeva S."/>
            <person name="Izzatullayeva V."/>
            <person name="Mammadov A."/>
            <person name="Mammadov A."/>
            <person name="Sharifova S."/>
            <person name="Ojaghi J."/>
            <person name="Eynullazada K."/>
            <person name="Bayramov B."/>
            <person name="Abdulazimova A."/>
            <person name="Shahmuradov I."/>
        </authorList>
    </citation>
    <scope>NUCLEOTIDE SEQUENCE [LARGE SCALE GENOMIC DNA]</scope>
    <source>
        <strain evidence="8">cv. AG2017</strain>
        <tissue evidence="7">Leaf</tissue>
    </source>
</reference>
<dbReference type="GO" id="GO:0005506">
    <property type="term" value="F:iron ion binding"/>
    <property type="evidence" value="ECO:0007669"/>
    <property type="project" value="InterPro"/>
</dbReference>
<evidence type="ECO:0000256" key="1">
    <source>
        <dbReference type="ARBA" id="ARBA00010617"/>
    </source>
</evidence>
<comment type="caution">
    <text evidence="7">The sequence shown here is derived from an EMBL/GenBank/DDBJ whole genome shotgun (WGS) entry which is preliminary data.</text>
</comment>
<dbReference type="InterPro" id="IPR002401">
    <property type="entry name" value="Cyt_P450_E_grp-I"/>
</dbReference>
<dbReference type="PRINTS" id="PR00463">
    <property type="entry name" value="EP450I"/>
</dbReference>
<keyword evidence="6" id="KW-0503">Monooxygenase</keyword>
<dbReference type="GO" id="GO:0016705">
    <property type="term" value="F:oxidoreductase activity, acting on paired donors, with incorporation or reduction of molecular oxygen"/>
    <property type="evidence" value="ECO:0007669"/>
    <property type="project" value="InterPro"/>
</dbReference>
<dbReference type="Proteomes" id="UP000233551">
    <property type="component" value="Unassembled WGS sequence"/>
</dbReference>
<keyword evidence="3" id="KW-0479">Metal-binding</keyword>
<dbReference type="InterPro" id="IPR050651">
    <property type="entry name" value="Plant_Cytochrome_P450_Monoox"/>
</dbReference>
<dbReference type="InterPro" id="IPR001128">
    <property type="entry name" value="Cyt_P450"/>
</dbReference>
<dbReference type="PANTHER" id="PTHR47947:SF39">
    <property type="entry name" value="CYTOCHROME P450"/>
    <property type="match status" value="1"/>
</dbReference>
<evidence type="ECO:0000313" key="8">
    <source>
        <dbReference type="Proteomes" id="UP000233551"/>
    </source>
</evidence>
<name>A0A2I0IX93_PUNGR</name>